<feature type="transmembrane region" description="Helical" evidence="1">
    <location>
        <begin position="54"/>
        <end position="75"/>
    </location>
</feature>
<dbReference type="Proteomes" id="UP000618986">
    <property type="component" value="Unassembled WGS sequence"/>
</dbReference>
<reference evidence="2 3" key="1">
    <citation type="submission" date="2020-08" db="EMBL/GenBank/DDBJ databases">
        <title>Sequencing the genomes of 1000 actinobacteria strains.</title>
        <authorList>
            <person name="Klenk H.-P."/>
        </authorList>
    </citation>
    <scope>NUCLEOTIDE SEQUENCE [LARGE SCALE GENOMIC DNA]</scope>
    <source>
        <strain evidence="2 3">DSM 43036</strain>
    </source>
</reference>
<feature type="transmembrane region" description="Helical" evidence="1">
    <location>
        <begin position="12"/>
        <end position="34"/>
    </location>
</feature>
<dbReference type="InterPro" id="IPR009339">
    <property type="entry name" value="DUF998"/>
</dbReference>
<keyword evidence="1" id="KW-0472">Membrane</keyword>
<protein>
    <recommendedName>
        <fullName evidence="4">DUF998 domain-containing protein</fullName>
    </recommendedName>
</protein>
<dbReference type="Pfam" id="PF06197">
    <property type="entry name" value="DUF998"/>
    <property type="match status" value="1"/>
</dbReference>
<evidence type="ECO:0000313" key="3">
    <source>
        <dbReference type="Proteomes" id="UP000618986"/>
    </source>
</evidence>
<dbReference type="GeneID" id="300292604"/>
<keyword evidence="3" id="KW-1185">Reference proteome</keyword>
<evidence type="ECO:0000313" key="2">
    <source>
        <dbReference type="EMBL" id="MBB5112177.1"/>
    </source>
</evidence>
<sequence>MDGTEGTPRRIAAAFAAVCLAAGVGAVTVAVVAGPGPGLAGYVSESGITDSGYAAAYQIGIFSVAAALLLLAGALPAGLRAASGLLGVGAVATVVSGAVTCSEGCPLPPFEAATVADLVHGGASIVGAGAVVLAMLALLFAPAADRGLRRIAAYGAALALPVAGVVALALLLVGRGALLGLSERVLLAVAAVWGLVTAGYLAVRSFTADGPSIPARAGSNVSRR</sequence>
<feature type="transmembrane region" description="Helical" evidence="1">
    <location>
        <begin position="119"/>
        <end position="139"/>
    </location>
</feature>
<organism evidence="2 3">
    <name type="scientific">Micromonospora echinospora</name>
    <name type="common">Micromonospora purpurea</name>
    <dbReference type="NCBI Taxonomy" id="1877"/>
    <lineage>
        <taxon>Bacteria</taxon>
        <taxon>Bacillati</taxon>
        <taxon>Actinomycetota</taxon>
        <taxon>Actinomycetes</taxon>
        <taxon>Micromonosporales</taxon>
        <taxon>Micromonosporaceae</taxon>
        <taxon>Micromonospora</taxon>
    </lineage>
</organism>
<keyword evidence="1" id="KW-1133">Transmembrane helix</keyword>
<name>A0ABR6MCU4_MICEC</name>
<dbReference type="EMBL" id="JACHJC010000001">
    <property type="protein sequence ID" value="MBB5112177.1"/>
    <property type="molecule type" value="Genomic_DNA"/>
</dbReference>
<feature type="transmembrane region" description="Helical" evidence="1">
    <location>
        <begin position="151"/>
        <end position="173"/>
    </location>
</feature>
<proteinExistence type="predicted"/>
<evidence type="ECO:0000256" key="1">
    <source>
        <dbReference type="SAM" id="Phobius"/>
    </source>
</evidence>
<evidence type="ECO:0008006" key="4">
    <source>
        <dbReference type="Google" id="ProtNLM"/>
    </source>
</evidence>
<comment type="caution">
    <text evidence="2">The sequence shown here is derived from an EMBL/GenBank/DDBJ whole genome shotgun (WGS) entry which is preliminary data.</text>
</comment>
<dbReference type="RefSeq" id="WP_184683116.1">
    <property type="nucleotide sequence ID" value="NZ_JACHJC010000001.1"/>
</dbReference>
<feature type="transmembrane region" description="Helical" evidence="1">
    <location>
        <begin position="82"/>
        <end position="99"/>
    </location>
</feature>
<feature type="transmembrane region" description="Helical" evidence="1">
    <location>
        <begin position="185"/>
        <end position="203"/>
    </location>
</feature>
<keyword evidence="1" id="KW-0812">Transmembrane</keyword>
<accession>A0ABR6MCU4</accession>
<gene>
    <name evidence="2" type="ORF">FHU28_002016</name>
</gene>